<keyword evidence="9" id="KW-0443">Lipid metabolism</keyword>
<evidence type="ECO:0000256" key="11">
    <source>
        <dbReference type="ARBA" id="ARBA00023251"/>
    </source>
</evidence>
<dbReference type="EMBL" id="JAOZEW010000013">
    <property type="protein sequence ID" value="MCV9928596.1"/>
    <property type="molecule type" value="Genomic_DNA"/>
</dbReference>
<protein>
    <recommendedName>
        <fullName evidence="4">Phosphatidylglycerol lysyltransferase</fullName>
        <ecNumber evidence="3">2.3.2.3</ecNumber>
    </recommendedName>
    <alternativeName>
        <fullName evidence="12">Lysylphosphatidylglycerol synthase</fullName>
    </alternativeName>
</protein>
<keyword evidence="11" id="KW-0046">Antibiotic resistance</keyword>
<dbReference type="GO" id="GO:0046677">
    <property type="term" value="P:response to antibiotic"/>
    <property type="evidence" value="ECO:0007669"/>
    <property type="project" value="UniProtKB-KW"/>
</dbReference>
<comment type="catalytic activity">
    <reaction evidence="13">
        <text>L-lysyl-tRNA(Lys) + a 1,2-diacyl-sn-glycero-3-phospho-(1'-sn-glycerol) = a 1,2-diacyl-sn-glycero-3-phospho-1'-(3'-O-L-lysyl)-sn-glycerol + tRNA(Lys)</text>
        <dbReference type="Rhea" id="RHEA:10668"/>
        <dbReference type="Rhea" id="RHEA-COMP:9696"/>
        <dbReference type="Rhea" id="RHEA-COMP:9697"/>
        <dbReference type="ChEBI" id="CHEBI:64716"/>
        <dbReference type="ChEBI" id="CHEBI:75792"/>
        <dbReference type="ChEBI" id="CHEBI:78442"/>
        <dbReference type="ChEBI" id="CHEBI:78529"/>
        <dbReference type="EC" id="2.3.2.3"/>
    </reaction>
</comment>
<evidence type="ECO:0000313" key="17">
    <source>
        <dbReference type="Proteomes" id="UP001151079"/>
    </source>
</evidence>
<keyword evidence="7 14" id="KW-0812">Transmembrane</keyword>
<dbReference type="SUPFAM" id="SSF55729">
    <property type="entry name" value="Acyl-CoA N-acyltransferases (Nat)"/>
    <property type="match status" value="1"/>
</dbReference>
<evidence type="ECO:0000256" key="13">
    <source>
        <dbReference type="ARBA" id="ARBA00047540"/>
    </source>
</evidence>
<feature type="transmembrane region" description="Helical" evidence="14">
    <location>
        <begin position="67"/>
        <end position="89"/>
    </location>
</feature>
<keyword evidence="10 14" id="KW-0472">Membrane</keyword>
<dbReference type="InterPro" id="IPR051211">
    <property type="entry name" value="PG_lysyltransferase"/>
</dbReference>
<evidence type="ECO:0000256" key="8">
    <source>
        <dbReference type="ARBA" id="ARBA00022989"/>
    </source>
</evidence>
<evidence type="ECO:0000256" key="1">
    <source>
        <dbReference type="ARBA" id="ARBA00004651"/>
    </source>
</evidence>
<dbReference type="Pfam" id="PF03706">
    <property type="entry name" value="LPG_synthase_TM"/>
    <property type="match status" value="1"/>
</dbReference>
<feature type="transmembrane region" description="Helical" evidence="14">
    <location>
        <begin position="344"/>
        <end position="364"/>
    </location>
</feature>
<evidence type="ECO:0000256" key="3">
    <source>
        <dbReference type="ARBA" id="ARBA00012014"/>
    </source>
</evidence>
<evidence type="ECO:0000256" key="7">
    <source>
        <dbReference type="ARBA" id="ARBA00022692"/>
    </source>
</evidence>
<dbReference type="GO" id="GO:0005886">
    <property type="term" value="C:plasma membrane"/>
    <property type="evidence" value="ECO:0007669"/>
    <property type="project" value="UniProtKB-SubCell"/>
</dbReference>
<dbReference type="Pfam" id="PF09924">
    <property type="entry name" value="LPG_synthase_C"/>
    <property type="match status" value="1"/>
</dbReference>
<feature type="transmembrane region" description="Helical" evidence="14">
    <location>
        <begin position="408"/>
        <end position="427"/>
    </location>
</feature>
<dbReference type="Proteomes" id="UP001151079">
    <property type="component" value="Unassembled WGS sequence"/>
</dbReference>
<feature type="transmembrane region" description="Helical" evidence="14">
    <location>
        <begin position="232"/>
        <end position="251"/>
    </location>
</feature>
<evidence type="ECO:0000256" key="2">
    <source>
        <dbReference type="ARBA" id="ARBA00008627"/>
    </source>
</evidence>
<dbReference type="InterPro" id="IPR024320">
    <property type="entry name" value="LPG_synthase_C"/>
</dbReference>
<evidence type="ECO:0000256" key="5">
    <source>
        <dbReference type="ARBA" id="ARBA00022475"/>
    </source>
</evidence>
<name>A0A9X2ZH42_9FLAO</name>
<evidence type="ECO:0000256" key="9">
    <source>
        <dbReference type="ARBA" id="ARBA00023098"/>
    </source>
</evidence>
<reference evidence="16" key="1">
    <citation type="submission" date="2022-10" db="EMBL/GenBank/DDBJ databases">
        <title>Two novel species of Flavobacterium.</title>
        <authorList>
            <person name="Liu Q."/>
            <person name="Xin Y.-H."/>
        </authorList>
    </citation>
    <scope>NUCLEOTIDE SEQUENCE</scope>
    <source>
        <strain evidence="16">LS1R49</strain>
    </source>
</reference>
<dbReference type="InterPro" id="IPR022791">
    <property type="entry name" value="L-PG_synthase/AglD"/>
</dbReference>
<dbReference type="InterPro" id="IPR016181">
    <property type="entry name" value="Acyl_CoA_acyltransferase"/>
</dbReference>
<feature type="transmembrane region" description="Helical" evidence="14">
    <location>
        <begin position="263"/>
        <end position="283"/>
    </location>
</feature>
<keyword evidence="5" id="KW-1003">Cell membrane</keyword>
<dbReference type="GO" id="GO:0055091">
    <property type="term" value="P:phospholipid homeostasis"/>
    <property type="evidence" value="ECO:0007669"/>
    <property type="project" value="TreeGrafter"/>
</dbReference>
<feature type="transmembrane region" description="Helical" evidence="14">
    <location>
        <begin position="384"/>
        <end position="401"/>
    </location>
</feature>
<keyword evidence="17" id="KW-1185">Reference proteome</keyword>
<gene>
    <name evidence="16" type="ORF">OIU83_13085</name>
</gene>
<dbReference type="RefSeq" id="WP_264206708.1">
    <property type="nucleotide sequence ID" value="NZ_JAOZEW010000013.1"/>
</dbReference>
<feature type="domain" description="Phosphatidylglycerol lysyltransferase C-terminal" evidence="15">
    <location>
        <begin position="565"/>
        <end position="854"/>
    </location>
</feature>
<dbReference type="AlphaFoldDB" id="A0A9X2ZH42"/>
<dbReference type="GO" id="GO:0006629">
    <property type="term" value="P:lipid metabolic process"/>
    <property type="evidence" value="ECO:0007669"/>
    <property type="project" value="UniProtKB-KW"/>
</dbReference>
<proteinExistence type="inferred from homology"/>
<keyword evidence="6" id="KW-0808">Transferase</keyword>
<organism evidence="16 17">
    <name type="scientific">Flavobacterium shii</name>
    <dbReference type="NCBI Taxonomy" id="2987687"/>
    <lineage>
        <taxon>Bacteria</taxon>
        <taxon>Pseudomonadati</taxon>
        <taxon>Bacteroidota</taxon>
        <taxon>Flavobacteriia</taxon>
        <taxon>Flavobacteriales</taxon>
        <taxon>Flavobacteriaceae</taxon>
        <taxon>Flavobacterium</taxon>
    </lineage>
</organism>
<evidence type="ECO:0000259" key="15">
    <source>
        <dbReference type="Pfam" id="PF09924"/>
    </source>
</evidence>
<comment type="similarity">
    <text evidence="2">Belongs to the LPG synthase family.</text>
</comment>
<evidence type="ECO:0000256" key="14">
    <source>
        <dbReference type="SAM" id="Phobius"/>
    </source>
</evidence>
<evidence type="ECO:0000256" key="10">
    <source>
        <dbReference type="ARBA" id="ARBA00023136"/>
    </source>
</evidence>
<evidence type="ECO:0000256" key="6">
    <source>
        <dbReference type="ARBA" id="ARBA00022679"/>
    </source>
</evidence>
<feature type="transmembrane region" description="Helical" evidence="14">
    <location>
        <begin position="147"/>
        <end position="169"/>
    </location>
</feature>
<evidence type="ECO:0000256" key="4">
    <source>
        <dbReference type="ARBA" id="ARBA00021546"/>
    </source>
</evidence>
<feature type="transmembrane region" description="Helical" evidence="14">
    <location>
        <begin position="110"/>
        <end position="127"/>
    </location>
</feature>
<feature type="transmembrane region" description="Helical" evidence="14">
    <location>
        <begin position="178"/>
        <end position="199"/>
    </location>
</feature>
<evidence type="ECO:0000313" key="16">
    <source>
        <dbReference type="EMBL" id="MCV9928596.1"/>
    </source>
</evidence>
<keyword evidence="8 14" id="KW-1133">Transmembrane helix</keyword>
<dbReference type="PANTHER" id="PTHR34697:SF2">
    <property type="entry name" value="PHOSPHATIDYLGLYCEROL LYSYLTRANSFERASE"/>
    <property type="match status" value="1"/>
</dbReference>
<dbReference type="PANTHER" id="PTHR34697">
    <property type="entry name" value="PHOSPHATIDYLGLYCEROL LYSYLTRANSFERASE"/>
    <property type="match status" value="1"/>
</dbReference>
<comment type="caution">
    <text evidence="16">The sequence shown here is derived from an EMBL/GenBank/DDBJ whole genome shotgun (WGS) entry which is preliminary data.</text>
</comment>
<feature type="transmembrane region" description="Helical" evidence="14">
    <location>
        <begin position="28"/>
        <end position="47"/>
    </location>
</feature>
<accession>A0A9X2ZH42</accession>
<dbReference type="EC" id="2.3.2.3" evidence="3"/>
<sequence length="875" mass="99618">MKRLSKIDYCIKFFKERSVPLLSRNGKIITQFILTVFFLAIAIWFIKQEQTELSQIGDSFTNSKLEWIIGGISVALLYILLQGCMYVTSFASIGVKIKLNQALVLFLKRNFISVFIPAGGVASLYFFTESIAEKGIEKVQIHLASTIYGFIGILSVIIVGIPLFIYALLNGTIASSEWIGMTVIILLIVVLFVLFNSILNKGIANKLVLKWFPKTEIFLTDLQNHSINRNKFIYTVLLSIFIDIIGISHLYIAMVALQFEPSLVAASMGYIISVIFLIISPFLRGLGPVEVSMGFILIRYGFTNTEAISITLLYRVFEFWIPLFIGMLTFLSKINKLLMRIVPALLLFCLGIINIISVLTPAISDRLMRLKNFLPLEAIHLSNYLVFTSGLFLLVTSSFMLKGLKMAWWFGLGLSVISLIGNLTKAIDFEESTLALIVCIILIATRKEYYIKTNPRLRLLGLQTAILSVTAVLIYGILGFYFLDKKHFNIDFSISQSIRYTFQNYFLLGSYDLNPTDGFSRHFLASIKISGFISFSFLIYTLIKPYISKNSVSAAEKEIANDLLEKYGNSPLDYFKTYFDKLLFISQNNDAFLAYRITGNFAVVLENPVAKNSQEAKQCIIEFDNFCYEAGLKSIYYRIPEENLEMYQSLGKKYFFVGQEGIVDLSTFSLEGGSKKSLRNGLKKISDLELKTTINFPPIKDGLLQKIRSVSDEWLEETGREEILFSQGIFLWDELKKQTIITIENKEERIIAFLNIIPDYTKGEGTYDLIRKTTDAPNGIIDFILIELFNYLKSQNLTAVNLGLAPMSGIENPNTIQERSMKYAYEKVKSFSHYKGLRDYKEKFSPSWHNQYIVFTDDYDLIQIPRILSKVIKPR</sequence>
<feature type="transmembrane region" description="Helical" evidence="14">
    <location>
        <begin position="462"/>
        <end position="483"/>
    </location>
</feature>
<evidence type="ECO:0000256" key="12">
    <source>
        <dbReference type="ARBA" id="ARBA00031899"/>
    </source>
</evidence>
<dbReference type="GO" id="GO:0050071">
    <property type="term" value="F:phosphatidylglycerol lysyltransferase activity"/>
    <property type="evidence" value="ECO:0007669"/>
    <property type="project" value="UniProtKB-EC"/>
</dbReference>
<comment type="subcellular location">
    <subcellularLocation>
        <location evidence="1">Cell membrane</location>
        <topology evidence="1">Multi-pass membrane protein</topology>
    </subcellularLocation>
</comment>